<feature type="compositionally biased region" description="Low complexity" evidence="5">
    <location>
        <begin position="126"/>
        <end position="148"/>
    </location>
</feature>
<evidence type="ECO:0000313" key="7">
    <source>
        <dbReference type="EMBL" id="CAK9189478.1"/>
    </source>
</evidence>
<dbReference type="InterPro" id="IPR036638">
    <property type="entry name" value="HLH_DNA-bd_sf"/>
</dbReference>
<dbReference type="EMBL" id="OZ019893">
    <property type="protein sequence ID" value="CAK9189478.1"/>
    <property type="molecule type" value="Genomic_DNA"/>
</dbReference>
<evidence type="ECO:0000256" key="5">
    <source>
        <dbReference type="SAM" id="MobiDB-lite"/>
    </source>
</evidence>
<feature type="region of interest" description="Disordered" evidence="5">
    <location>
        <begin position="412"/>
        <end position="459"/>
    </location>
</feature>
<sequence length="459" mass="47935">PGVGGGGGRGLLQTDLAQHSRISTDWPGVGGGGGRNMLQTDPTWHSRISTDRARGGVGVGGGQSTTTIMQQQSLHFEPLEQAQQTPVIDEFLEQIFAMPWEYNNAGAGGMGMERVGTGGAMNAAAGPRGSSSLVRSVSMGSSGSEDSGGQPGQGGDHSSSPPTAPNWQQPYVGVVPPLPTNLAHAKAENTLGRGGEFGSSRDNTQTLGKRFREDEEGPLCENHSGITVRPQEPCAPALVGVRPRVRARRGQATDPHSIAERLRRERIAERMKALQELVPNSNKTDKASMLDEIIDYLKFLQLQVKILSMSRLGGAGAVASTASDPTAEGSNNVAPTISRTSGVPSPVQDGLALTERQVTQLMEDDMGSAMQYLQSKGLCLMPIALATAISTTNSRGATAGVGDRQRTTVAASNGGLVTDGLVSEQSSKDNNRDIESAHATTSMPINKAPKGEGKPSDGP</sequence>
<dbReference type="SMART" id="SM00353">
    <property type="entry name" value="HLH"/>
    <property type="match status" value="1"/>
</dbReference>
<feature type="compositionally biased region" description="Polar residues" evidence="5">
    <location>
        <begin position="320"/>
        <end position="343"/>
    </location>
</feature>
<dbReference type="InterPro" id="IPR011598">
    <property type="entry name" value="bHLH_dom"/>
</dbReference>
<keyword evidence="2" id="KW-0805">Transcription regulation</keyword>
<comment type="subcellular location">
    <subcellularLocation>
        <location evidence="1">Nucleus</location>
    </subcellularLocation>
</comment>
<proteinExistence type="predicted"/>
<evidence type="ECO:0000256" key="4">
    <source>
        <dbReference type="ARBA" id="ARBA00023242"/>
    </source>
</evidence>
<dbReference type="InterPro" id="IPR045843">
    <property type="entry name" value="IND-like"/>
</dbReference>
<feature type="compositionally biased region" description="Basic and acidic residues" evidence="5">
    <location>
        <begin position="449"/>
        <end position="459"/>
    </location>
</feature>
<dbReference type="SUPFAM" id="SSF47459">
    <property type="entry name" value="HLH, helix-loop-helix DNA-binding domain"/>
    <property type="match status" value="1"/>
</dbReference>
<keyword evidence="8" id="KW-1185">Reference proteome</keyword>
<feature type="domain" description="BHLH" evidence="6">
    <location>
        <begin position="251"/>
        <end position="300"/>
    </location>
</feature>
<feature type="region of interest" description="Disordered" evidence="5">
    <location>
        <begin position="319"/>
        <end position="348"/>
    </location>
</feature>
<evidence type="ECO:0000256" key="2">
    <source>
        <dbReference type="ARBA" id="ARBA00023015"/>
    </source>
</evidence>
<reference evidence="7 8" key="1">
    <citation type="submission" date="2024-02" db="EMBL/GenBank/DDBJ databases">
        <authorList>
            <consortium name="ELIXIR-Norway"/>
            <consortium name="Elixir Norway"/>
        </authorList>
    </citation>
    <scope>NUCLEOTIDE SEQUENCE [LARGE SCALE GENOMIC DNA]</scope>
</reference>
<feature type="region of interest" description="Disordered" evidence="5">
    <location>
        <begin position="121"/>
        <end position="179"/>
    </location>
</feature>
<accession>A0ABP0T7J1</accession>
<protein>
    <recommendedName>
        <fullName evidence="6">BHLH domain-containing protein</fullName>
    </recommendedName>
</protein>
<keyword evidence="3" id="KW-0804">Transcription</keyword>
<dbReference type="PROSITE" id="PS50888">
    <property type="entry name" value="BHLH"/>
    <property type="match status" value="1"/>
</dbReference>
<dbReference type="PANTHER" id="PTHR16223:SF268">
    <property type="entry name" value="SPERMATOGENESIS- AND OOGENESIS-SPECIFIC BASIC HELIX-LOOP-HELIX-CONTAINING PROTEIN 2"/>
    <property type="match status" value="1"/>
</dbReference>
<evidence type="ECO:0000259" key="6">
    <source>
        <dbReference type="PROSITE" id="PS50888"/>
    </source>
</evidence>
<dbReference type="PANTHER" id="PTHR16223">
    <property type="entry name" value="TRANSCRIPTION FACTOR BHLH83-RELATED"/>
    <property type="match status" value="1"/>
</dbReference>
<name>A0ABP0T7J1_9BRYO</name>
<evidence type="ECO:0000313" key="8">
    <source>
        <dbReference type="Proteomes" id="UP001497512"/>
    </source>
</evidence>
<dbReference type="Proteomes" id="UP001497512">
    <property type="component" value="Chromosome 1"/>
</dbReference>
<gene>
    <name evidence="7" type="ORF">CSSPTR1EN2_LOCUS129</name>
</gene>
<organism evidence="7 8">
    <name type="scientific">Sphagnum troendelagicum</name>
    <dbReference type="NCBI Taxonomy" id="128251"/>
    <lineage>
        <taxon>Eukaryota</taxon>
        <taxon>Viridiplantae</taxon>
        <taxon>Streptophyta</taxon>
        <taxon>Embryophyta</taxon>
        <taxon>Bryophyta</taxon>
        <taxon>Sphagnophytina</taxon>
        <taxon>Sphagnopsida</taxon>
        <taxon>Sphagnales</taxon>
        <taxon>Sphagnaceae</taxon>
        <taxon>Sphagnum</taxon>
    </lineage>
</organism>
<feature type="compositionally biased region" description="Basic and acidic residues" evidence="5">
    <location>
        <begin position="426"/>
        <end position="436"/>
    </location>
</feature>
<dbReference type="Gene3D" id="4.10.280.10">
    <property type="entry name" value="Helix-loop-helix DNA-binding domain"/>
    <property type="match status" value="1"/>
</dbReference>
<keyword evidence="4" id="KW-0539">Nucleus</keyword>
<evidence type="ECO:0000256" key="1">
    <source>
        <dbReference type="ARBA" id="ARBA00004123"/>
    </source>
</evidence>
<dbReference type="Pfam" id="PF00010">
    <property type="entry name" value="HLH"/>
    <property type="match status" value="1"/>
</dbReference>
<evidence type="ECO:0000256" key="3">
    <source>
        <dbReference type="ARBA" id="ARBA00023163"/>
    </source>
</evidence>
<feature type="non-terminal residue" evidence="7">
    <location>
        <position position="1"/>
    </location>
</feature>